<dbReference type="PROSITE" id="PS50110">
    <property type="entry name" value="RESPONSE_REGULATORY"/>
    <property type="match status" value="1"/>
</dbReference>
<dbReference type="PANTHER" id="PTHR48111">
    <property type="entry name" value="REGULATOR OF RPOS"/>
    <property type="match status" value="1"/>
</dbReference>
<dbReference type="Proteomes" id="UP000319732">
    <property type="component" value="Unassembled WGS sequence"/>
</dbReference>
<dbReference type="InterPro" id="IPR011006">
    <property type="entry name" value="CheY-like_superfamily"/>
</dbReference>
<dbReference type="PANTHER" id="PTHR48111:SF1">
    <property type="entry name" value="TWO-COMPONENT RESPONSE REGULATOR ORR33"/>
    <property type="match status" value="1"/>
</dbReference>
<keyword evidence="2" id="KW-0902">Two-component regulatory system</keyword>
<name>A0A545SP29_9GAMM</name>
<dbReference type="Gene3D" id="3.40.50.2300">
    <property type="match status" value="1"/>
</dbReference>
<dbReference type="EMBL" id="VHSG01000039">
    <property type="protein sequence ID" value="TQV66704.1"/>
    <property type="molecule type" value="Genomic_DNA"/>
</dbReference>
<dbReference type="GO" id="GO:0000976">
    <property type="term" value="F:transcription cis-regulatory region binding"/>
    <property type="evidence" value="ECO:0007669"/>
    <property type="project" value="TreeGrafter"/>
</dbReference>
<proteinExistence type="predicted"/>
<dbReference type="GO" id="GO:0000156">
    <property type="term" value="F:phosphorelay response regulator activity"/>
    <property type="evidence" value="ECO:0007669"/>
    <property type="project" value="TreeGrafter"/>
</dbReference>
<dbReference type="GO" id="GO:0032993">
    <property type="term" value="C:protein-DNA complex"/>
    <property type="evidence" value="ECO:0007669"/>
    <property type="project" value="TreeGrafter"/>
</dbReference>
<organism evidence="8 9">
    <name type="scientific">Exilibacterium tricleocarpae</name>
    <dbReference type="NCBI Taxonomy" id="2591008"/>
    <lineage>
        <taxon>Bacteria</taxon>
        <taxon>Pseudomonadati</taxon>
        <taxon>Pseudomonadota</taxon>
        <taxon>Gammaproteobacteria</taxon>
        <taxon>Cellvibrionales</taxon>
        <taxon>Cellvibrionaceae</taxon>
        <taxon>Exilibacterium</taxon>
    </lineage>
</organism>
<dbReference type="Pfam" id="PF00072">
    <property type="entry name" value="Response_reg"/>
    <property type="match status" value="1"/>
</dbReference>
<dbReference type="GO" id="GO:0006355">
    <property type="term" value="P:regulation of DNA-templated transcription"/>
    <property type="evidence" value="ECO:0007669"/>
    <property type="project" value="TreeGrafter"/>
</dbReference>
<keyword evidence="4" id="KW-0238">DNA-binding</keyword>
<comment type="caution">
    <text evidence="8">The sequence shown here is derived from an EMBL/GenBank/DDBJ whole genome shotgun (WGS) entry which is preliminary data.</text>
</comment>
<feature type="modified residue" description="4-aspartylphosphate" evidence="6">
    <location>
        <position position="54"/>
    </location>
</feature>
<dbReference type="InterPro" id="IPR039420">
    <property type="entry name" value="WalR-like"/>
</dbReference>
<dbReference type="SMART" id="SM00448">
    <property type="entry name" value="REC"/>
    <property type="match status" value="1"/>
</dbReference>
<evidence type="ECO:0000256" key="5">
    <source>
        <dbReference type="ARBA" id="ARBA00023163"/>
    </source>
</evidence>
<evidence type="ECO:0000256" key="1">
    <source>
        <dbReference type="ARBA" id="ARBA00022553"/>
    </source>
</evidence>
<evidence type="ECO:0000256" key="6">
    <source>
        <dbReference type="PROSITE-ProRule" id="PRU00169"/>
    </source>
</evidence>
<reference evidence="8 9" key="1">
    <citation type="submission" date="2019-06" db="EMBL/GenBank/DDBJ databases">
        <title>Whole genome sequence for Cellvibrionaceae sp. R142.</title>
        <authorList>
            <person name="Wang G."/>
        </authorList>
    </citation>
    <scope>NUCLEOTIDE SEQUENCE [LARGE SCALE GENOMIC DNA]</scope>
    <source>
        <strain evidence="8 9">R142</strain>
    </source>
</reference>
<sequence>MTELPLIAVVDDEPANLRLLERALERRYRVVSLSSGPALLERFNSQTPDLILLDVMMPEVSGYQTCQMLREHKLGKAVPVIFVSALSALEDIVKGYEVGAYDYITKPVMLEELMAKVAACLKFHRDAQHQIEAAQQAASAAIHSVGELGTIMNFYEEIFGCKDLSSLGEALTRCLRALDLEASVQLRAGGETRNFSTHPAGCSPIEAELMGRLLGREPIIRFNKRTAFTCESVSTLVKDRRHDGAGAGEYAGDHVARVLKGVEDRIGVIELEKQKEREVLSRVREELAEIDSAVAEVECMFQHRDSQTSKIIDQLLGRLNGAFATPVLTQGQERFLAELVNDHMEMIMEIYTSGSEIDRRFNSISKMLVNIAGKNADNYCDSAAT</sequence>
<keyword evidence="1 6" id="KW-0597">Phosphoprotein</keyword>
<dbReference type="SUPFAM" id="SSF52172">
    <property type="entry name" value="CheY-like"/>
    <property type="match status" value="1"/>
</dbReference>
<accession>A0A545SP29</accession>
<gene>
    <name evidence="8" type="ORF">FKG94_26785</name>
</gene>
<dbReference type="AlphaFoldDB" id="A0A545SP29"/>
<evidence type="ECO:0000256" key="4">
    <source>
        <dbReference type="ARBA" id="ARBA00023125"/>
    </source>
</evidence>
<dbReference type="OrthoDB" id="8874570at2"/>
<evidence type="ECO:0000256" key="3">
    <source>
        <dbReference type="ARBA" id="ARBA00023015"/>
    </source>
</evidence>
<dbReference type="GO" id="GO:0005829">
    <property type="term" value="C:cytosol"/>
    <property type="evidence" value="ECO:0007669"/>
    <property type="project" value="TreeGrafter"/>
</dbReference>
<evidence type="ECO:0000256" key="2">
    <source>
        <dbReference type="ARBA" id="ARBA00023012"/>
    </source>
</evidence>
<evidence type="ECO:0000259" key="7">
    <source>
        <dbReference type="PROSITE" id="PS50110"/>
    </source>
</evidence>
<dbReference type="RefSeq" id="WP_142930026.1">
    <property type="nucleotide sequence ID" value="NZ_ML660115.1"/>
</dbReference>
<dbReference type="InterPro" id="IPR001789">
    <property type="entry name" value="Sig_transdc_resp-reg_receiver"/>
</dbReference>
<evidence type="ECO:0000313" key="8">
    <source>
        <dbReference type="EMBL" id="TQV66704.1"/>
    </source>
</evidence>
<keyword evidence="3" id="KW-0805">Transcription regulation</keyword>
<feature type="domain" description="Response regulatory" evidence="7">
    <location>
        <begin position="6"/>
        <end position="121"/>
    </location>
</feature>
<protein>
    <submittedName>
        <fullName evidence="8">Response regulator</fullName>
    </submittedName>
</protein>
<keyword evidence="5" id="KW-0804">Transcription</keyword>
<evidence type="ECO:0000313" key="9">
    <source>
        <dbReference type="Proteomes" id="UP000319732"/>
    </source>
</evidence>
<keyword evidence="9" id="KW-1185">Reference proteome</keyword>